<name>A0A9Q0M9K2_BLOTA</name>
<feature type="compositionally biased region" description="Basic and acidic residues" evidence="1">
    <location>
        <begin position="975"/>
        <end position="984"/>
    </location>
</feature>
<dbReference type="GO" id="GO:0003677">
    <property type="term" value="F:DNA binding"/>
    <property type="evidence" value="ECO:0007669"/>
    <property type="project" value="InterPro"/>
</dbReference>
<sequence length="1784" mass="209378">MNESMFLTIRDEIALEGLDGITFESLWIRLIERKRFLNFETNQSNIEYQIDEKFMNYVYRIVTKDASNGKVDFFKLPKPRAKLVIFNRCESFNEETGTLMYDEQQVPEDIYSPLVCVDDDKIRGSCLNYKTRINVTKSVLELDSFVKFKNKFNEAQVVIVANQETRAYSILGPIYCNAYLEFKSETYCILEYIARKRHYGYLNSKVEGMRFKDSRARNSFYYYRYQLLKMKIVVQFPVYFYDFKRRLCNNSFVLFIPRFKPYNVNPIDWKATIIGNIFVDAQISKITFSELKCKTLQLKNIENQAIWGSKIDPKKFREFLSRYSNVFSIHKNEEAKDWDIEFLQPLNRPLSNNDLYPSSSEITKSSGASEGDDDDDDDDGDVTLETICIDSNKDDLNKESPISDLDRKYVKFKCHQIRRYFVEKIYLLVEHSGTSGITRTQLLRMVDVPNYMIRRALKLLLNEFDMIKFITKQIGRQKTYLYVAKRHTVNDNIDSDHNTSTLSSSMALSDLNRNRLEFIHDFIATHKFVDNLFTIRRHLLNKECEAGIKFRIDVKTIARLVYQLAQANFIIIRSYRLLYDQFSRNVILLFYNQNLIEHNYDDSREKTIVVGGYTYVLDKNNRRYASSIEDHLLLRNKFHYYSHQQVDLQSGLEITPIEIGIQPSGRVGSLFDSLQQSNQFDSDESMELWLNQSGSITDRLFVIQQPLQAKKLYGFKRSKIERSFIFFKYLFYILVDDSSTDDDYILQTDWRYQIPKLCRIFRDNECSLLDIMMYIPISIFRDIYQIPYIIPGLEELLRDPIRQHQLLYQVDPLIRRYLLFNRKAIGIIYELLEFCINFGLIQISDRVKIQLSVSIQFKILKEVQFPRPLVEGYDSMQSSAILNKDGSVQYRFLNIRNFDRFVEDVESHLDEKYNCTPEKCPFDEKLRIHSVPGFKPKPNQTKDNIKSKRLKRKKIDSECGESMDEEVYDESDYDSNAKHIEGGSKKRKIKNEQSTPKLKLKKMKSDKTNKPAAVKVNTNKKLMKRVVRKSSTTDAIEDAQKKFRRSKIGTRLLRQYWTREEDHFILKCRIASLLLDPNSNKICISRSELSSLLHEHVGSKSYTKDGDTCSRRLCKFSKRPYIQRIIAFALHELDYIDVSTIRPENQNDCEAMFDAFKVVLEKVLAHKFQNTEFFMSKNELKTMVKVGSEMNESNQLDEQKLSLENINELYDIIDLYRTESKNYYLEPKNFYDIHAYVITNLLISSLISLKSLQTPQSTNLDQASTLKTKSNNDKSLTQRKYFMRTVFKSLKHFPEQLVNLVTRRMLQNDMIKRNKKNSPKQKPNCYAYSISQNFYSNLRKFYIQLTSFTKQSIADKNHLIQPNETKIVDDNNSLFNSLHFIECLSSDVLGYLDVFNPMDEFKQAMNFKLEIPEHFMTIPDKYLNSRHVSRSMMLFRNTTTNSNGESETFTEKKNVQNVSSRYTDSMFINHIKVQVERGSVSSFLMETHQSAINIIQYHLPQSIIQLIRSKNEMGIKLNNLVESFEPNVYENELIKFLDFLEIKRIIFSVGIVEKTLVHRDSVRYWLVHSYENLDQWSSNTTSTENVPDFVNVETEYSNDNGQQQSSNFQLKQTVEVKQICFLPKLWKLPNGGLDLETLTTYFTLILGHLIFVNSMATEKSLIDAFDLLIPPVQLIELLDLLTIIECVRKSITPAYEYDQCNQFTSINDFNDFFTLYHYNNDNSFTENNSGVSTPSEVKEPKLFSKMESLKTTYEATINSYSKLTLFCDKLKEVYGTNGKDMSMN</sequence>
<keyword evidence="4" id="KW-1185">Reference proteome</keyword>
<dbReference type="GO" id="GO:0006384">
    <property type="term" value="P:transcription initiation at RNA polymerase III promoter"/>
    <property type="evidence" value="ECO:0007669"/>
    <property type="project" value="InterPro"/>
</dbReference>
<dbReference type="InterPro" id="IPR044210">
    <property type="entry name" value="Tfc3-like"/>
</dbReference>
<reference evidence="3" key="1">
    <citation type="submission" date="2022-12" db="EMBL/GenBank/DDBJ databases">
        <title>Genome assemblies of Blomia tropicalis.</title>
        <authorList>
            <person name="Cui Y."/>
        </authorList>
    </citation>
    <scope>NUCLEOTIDE SEQUENCE</scope>
    <source>
        <tissue evidence="3">Adult mites</tissue>
    </source>
</reference>
<evidence type="ECO:0000313" key="3">
    <source>
        <dbReference type="EMBL" id="KAJ6221602.1"/>
    </source>
</evidence>
<feature type="compositionally biased region" description="Acidic residues" evidence="1">
    <location>
        <begin position="958"/>
        <end position="973"/>
    </location>
</feature>
<protein>
    <recommendedName>
        <fullName evidence="2">GTF3C1 extended winged-helix domain-containing protein</fullName>
    </recommendedName>
</protein>
<proteinExistence type="predicted"/>
<accession>A0A9Q0M9K2</accession>
<dbReference type="PANTHER" id="PTHR15180">
    <property type="entry name" value="GENERAL TRANSCRIPTION FACTOR 3C POLYPEPTIDE 1"/>
    <property type="match status" value="1"/>
</dbReference>
<dbReference type="OMA" id="TFESLWI"/>
<evidence type="ECO:0000259" key="2">
    <source>
        <dbReference type="Pfam" id="PF24101"/>
    </source>
</evidence>
<dbReference type="Pfam" id="PF24101">
    <property type="entry name" value="WHD_GTF3C1"/>
    <property type="match status" value="1"/>
</dbReference>
<dbReference type="PANTHER" id="PTHR15180:SF1">
    <property type="entry name" value="GENERAL TRANSCRIPTION FACTOR 3C POLYPEPTIDE 1"/>
    <property type="match status" value="1"/>
</dbReference>
<feature type="domain" description="GTF3C1 extended winged-helix" evidence="2">
    <location>
        <begin position="509"/>
        <end position="571"/>
    </location>
</feature>
<gene>
    <name evidence="3" type="ORF">RDWZM_000147</name>
</gene>
<feature type="compositionally biased region" description="Polar residues" evidence="1">
    <location>
        <begin position="352"/>
        <end position="368"/>
    </location>
</feature>
<feature type="region of interest" description="Disordered" evidence="1">
    <location>
        <begin position="352"/>
        <end position="378"/>
    </location>
</feature>
<evidence type="ECO:0000313" key="4">
    <source>
        <dbReference type="Proteomes" id="UP001142055"/>
    </source>
</evidence>
<dbReference type="Proteomes" id="UP001142055">
    <property type="component" value="Chromosome 1"/>
</dbReference>
<dbReference type="GO" id="GO:0042791">
    <property type="term" value="P:5S class rRNA transcription by RNA polymerase III"/>
    <property type="evidence" value="ECO:0007669"/>
    <property type="project" value="TreeGrafter"/>
</dbReference>
<evidence type="ECO:0000256" key="1">
    <source>
        <dbReference type="SAM" id="MobiDB-lite"/>
    </source>
</evidence>
<dbReference type="InterPro" id="IPR056467">
    <property type="entry name" value="eWH_GTF3C1"/>
</dbReference>
<feature type="region of interest" description="Disordered" evidence="1">
    <location>
        <begin position="931"/>
        <end position="996"/>
    </location>
</feature>
<dbReference type="EMBL" id="JAPWDV010000001">
    <property type="protein sequence ID" value="KAJ6221602.1"/>
    <property type="molecule type" value="Genomic_DNA"/>
</dbReference>
<dbReference type="GO" id="GO:0000127">
    <property type="term" value="C:transcription factor TFIIIC complex"/>
    <property type="evidence" value="ECO:0007669"/>
    <property type="project" value="InterPro"/>
</dbReference>
<organism evidence="3 4">
    <name type="scientific">Blomia tropicalis</name>
    <name type="common">Mite</name>
    <dbReference type="NCBI Taxonomy" id="40697"/>
    <lineage>
        <taxon>Eukaryota</taxon>
        <taxon>Metazoa</taxon>
        <taxon>Ecdysozoa</taxon>
        <taxon>Arthropoda</taxon>
        <taxon>Chelicerata</taxon>
        <taxon>Arachnida</taxon>
        <taxon>Acari</taxon>
        <taxon>Acariformes</taxon>
        <taxon>Sarcoptiformes</taxon>
        <taxon>Astigmata</taxon>
        <taxon>Glycyphagoidea</taxon>
        <taxon>Echimyopodidae</taxon>
        <taxon>Blomia</taxon>
    </lineage>
</organism>
<comment type="caution">
    <text evidence="3">The sequence shown here is derived from an EMBL/GenBank/DDBJ whole genome shotgun (WGS) entry which is preliminary data.</text>
</comment>